<gene>
    <name evidence="11" type="primary">nudC</name>
    <name evidence="11" type="ORF">DB43_GN00190</name>
</gene>
<dbReference type="SUPFAM" id="SSF55620">
    <property type="entry name" value="Tetrahydrobiopterin biosynthesis enzymes-like"/>
    <property type="match status" value="1"/>
</dbReference>
<dbReference type="GO" id="GO:0004150">
    <property type="term" value="F:dihydroneopterin aldolase activity"/>
    <property type="evidence" value="ECO:0007669"/>
    <property type="project" value="UniProtKB-EC"/>
</dbReference>
<name>A0A0C1C0W9_9BACT</name>
<dbReference type="SMART" id="SM00905">
    <property type="entry name" value="FolB"/>
    <property type="match status" value="1"/>
</dbReference>
<dbReference type="CDD" id="cd18874">
    <property type="entry name" value="NUDIX_Hydrolase"/>
    <property type="match status" value="1"/>
</dbReference>
<dbReference type="InterPro" id="IPR020476">
    <property type="entry name" value="Nudix_hydrolase"/>
</dbReference>
<evidence type="ECO:0000313" key="12">
    <source>
        <dbReference type="Proteomes" id="UP000031307"/>
    </source>
</evidence>
<evidence type="ECO:0000256" key="8">
    <source>
        <dbReference type="ARBA" id="ARBA00032903"/>
    </source>
</evidence>
<reference evidence="11 12" key="1">
    <citation type="journal article" date="2014" name="Mol. Biol. Evol.">
        <title>Massive expansion of Ubiquitination-related gene families within the Chlamydiae.</title>
        <authorList>
            <person name="Domman D."/>
            <person name="Collingro A."/>
            <person name="Lagkouvardos I."/>
            <person name="Gehre L."/>
            <person name="Weinmaier T."/>
            <person name="Rattei T."/>
            <person name="Subtil A."/>
            <person name="Horn M."/>
        </authorList>
    </citation>
    <scope>NUCLEOTIDE SEQUENCE [LARGE SCALE GENOMIC DNA]</scope>
    <source>
        <strain evidence="11 12">OEW1</strain>
    </source>
</reference>
<evidence type="ECO:0000256" key="2">
    <source>
        <dbReference type="ARBA" id="ARBA00005013"/>
    </source>
</evidence>
<dbReference type="InterPro" id="IPR015797">
    <property type="entry name" value="NUDIX_hydrolase-like_dom_sf"/>
</dbReference>
<evidence type="ECO:0000256" key="7">
    <source>
        <dbReference type="ARBA" id="ARBA00023239"/>
    </source>
</evidence>
<dbReference type="Pfam" id="PF02152">
    <property type="entry name" value="FolB"/>
    <property type="match status" value="1"/>
</dbReference>
<dbReference type="InterPro" id="IPR006156">
    <property type="entry name" value="Dihydroneopterin_aldolase"/>
</dbReference>
<proteinExistence type="inferred from homology"/>
<evidence type="ECO:0000256" key="9">
    <source>
        <dbReference type="RuleBase" id="RU003476"/>
    </source>
</evidence>
<dbReference type="InterPro" id="IPR043133">
    <property type="entry name" value="GTP-CH-I_C/QueF"/>
</dbReference>
<dbReference type="PROSITE" id="PS00893">
    <property type="entry name" value="NUDIX_BOX"/>
    <property type="match status" value="1"/>
</dbReference>
<evidence type="ECO:0000256" key="1">
    <source>
        <dbReference type="ARBA" id="ARBA00001353"/>
    </source>
</evidence>
<evidence type="ECO:0000256" key="5">
    <source>
        <dbReference type="ARBA" id="ARBA00022801"/>
    </source>
</evidence>
<comment type="similarity">
    <text evidence="9">Belongs to the Nudix hydrolase family.</text>
</comment>
<dbReference type="SUPFAM" id="SSF55811">
    <property type="entry name" value="Nudix"/>
    <property type="match status" value="1"/>
</dbReference>
<comment type="similarity">
    <text evidence="3">Belongs to the DHNA family.</text>
</comment>
<comment type="pathway">
    <text evidence="2">Cofactor biosynthesis; tetrahydrofolate biosynthesis; 2-amino-4-hydroxy-6-hydroxymethyl-7,8-dihydropteridine diphosphate from 7,8-dihydroneopterin triphosphate: step 3/4.</text>
</comment>
<keyword evidence="7" id="KW-0456">Lyase</keyword>
<comment type="catalytic activity">
    <reaction evidence="1">
        <text>7,8-dihydroneopterin = 6-hydroxymethyl-7,8-dihydropterin + glycolaldehyde</text>
        <dbReference type="Rhea" id="RHEA:10540"/>
        <dbReference type="ChEBI" id="CHEBI:17001"/>
        <dbReference type="ChEBI" id="CHEBI:17071"/>
        <dbReference type="ChEBI" id="CHEBI:44841"/>
        <dbReference type="EC" id="4.1.2.25"/>
    </reaction>
</comment>
<dbReference type="InterPro" id="IPR020084">
    <property type="entry name" value="NUDIX_hydrolase_CS"/>
</dbReference>
<keyword evidence="6" id="KW-0289">Folate biosynthesis</keyword>
<evidence type="ECO:0000256" key="3">
    <source>
        <dbReference type="ARBA" id="ARBA00005708"/>
    </source>
</evidence>
<dbReference type="EC" id="4.1.2.25" evidence="4"/>
<feature type="domain" description="Nudix hydrolase" evidence="10">
    <location>
        <begin position="8"/>
        <end position="140"/>
    </location>
</feature>
<evidence type="ECO:0000313" key="11">
    <source>
        <dbReference type="EMBL" id="KIA77311.1"/>
    </source>
</evidence>
<evidence type="ECO:0000259" key="10">
    <source>
        <dbReference type="PROSITE" id="PS51462"/>
    </source>
</evidence>
<protein>
    <recommendedName>
        <fullName evidence="4">dihydroneopterin aldolase</fullName>
        <ecNumber evidence="4">4.1.2.25</ecNumber>
    </recommendedName>
    <alternativeName>
        <fullName evidence="8">7,8-dihydroneopterin aldolase</fullName>
    </alternativeName>
</protein>
<dbReference type="Pfam" id="PF00293">
    <property type="entry name" value="NUDIX"/>
    <property type="match status" value="1"/>
</dbReference>
<dbReference type="PROSITE" id="PS51462">
    <property type="entry name" value="NUDIX"/>
    <property type="match status" value="1"/>
</dbReference>
<dbReference type="GO" id="GO:0046656">
    <property type="term" value="P:folic acid biosynthetic process"/>
    <property type="evidence" value="ECO:0007669"/>
    <property type="project" value="UniProtKB-KW"/>
</dbReference>
<dbReference type="PRINTS" id="PR00502">
    <property type="entry name" value="NUDIXFAMILY"/>
</dbReference>
<dbReference type="PATRIC" id="fig|83552.4.peg.1555"/>
<sequence length="267" mass="30566">MMLDTWTYPITTVGGLVVASDGDVLLLYSSKWNDCYTTPGGKVELGESREAAFIREVKEETGLDVTNIRFISTQESIYSPEFKEKKHFIMNDFVADLAPGYSKDDVVLNYEAENYLWVSLEEAKKLPLNREAYFLLNQYERSLQSKPHYGLIGFENHQIPCIIGILPHERVNTQSIYVDLKVEADFNKCSNSDDITDTVDYVALANICSEFAQEKGYMLIEKYAHDVLQKLLRDYPINWAWIKVKKPEALGSADFTTVELKLCRTEL</sequence>
<dbReference type="GO" id="GO:0005737">
    <property type="term" value="C:cytoplasm"/>
    <property type="evidence" value="ECO:0007669"/>
    <property type="project" value="TreeGrafter"/>
</dbReference>
<dbReference type="Proteomes" id="UP000031307">
    <property type="component" value="Unassembled WGS sequence"/>
</dbReference>
<evidence type="ECO:0000256" key="6">
    <source>
        <dbReference type="ARBA" id="ARBA00022909"/>
    </source>
</evidence>
<dbReference type="GO" id="GO:0016787">
    <property type="term" value="F:hydrolase activity"/>
    <property type="evidence" value="ECO:0007669"/>
    <property type="project" value="UniProtKB-KW"/>
</dbReference>
<dbReference type="PANTHER" id="PTHR42844">
    <property type="entry name" value="DIHYDRONEOPTERIN ALDOLASE 1-RELATED"/>
    <property type="match status" value="1"/>
</dbReference>
<dbReference type="NCBIfam" id="TIGR00526">
    <property type="entry name" value="folB_dom"/>
    <property type="match status" value="1"/>
</dbReference>
<evidence type="ECO:0000256" key="4">
    <source>
        <dbReference type="ARBA" id="ARBA00013043"/>
    </source>
</evidence>
<organism evidence="11 12">
    <name type="scientific">Parachlamydia acanthamoebae</name>
    <dbReference type="NCBI Taxonomy" id="83552"/>
    <lineage>
        <taxon>Bacteria</taxon>
        <taxon>Pseudomonadati</taxon>
        <taxon>Chlamydiota</taxon>
        <taxon>Chlamydiia</taxon>
        <taxon>Parachlamydiales</taxon>
        <taxon>Parachlamydiaceae</taxon>
        <taxon>Parachlamydia</taxon>
    </lineage>
</organism>
<dbReference type="PANTHER" id="PTHR42844:SF1">
    <property type="entry name" value="DIHYDRONEOPTERIN ALDOLASE 1-RELATED"/>
    <property type="match status" value="1"/>
</dbReference>
<dbReference type="EMBL" id="JSAM01000083">
    <property type="protein sequence ID" value="KIA77311.1"/>
    <property type="molecule type" value="Genomic_DNA"/>
</dbReference>
<comment type="caution">
    <text evidence="11">The sequence shown here is derived from an EMBL/GenBank/DDBJ whole genome shotgun (WGS) entry which is preliminary data.</text>
</comment>
<dbReference type="AlphaFoldDB" id="A0A0C1C0W9"/>
<dbReference type="InterPro" id="IPR006157">
    <property type="entry name" value="FolB_dom"/>
</dbReference>
<dbReference type="Gene3D" id="3.30.1130.10">
    <property type="match status" value="1"/>
</dbReference>
<dbReference type="Gene3D" id="3.90.79.10">
    <property type="entry name" value="Nucleoside Triphosphate Pyrophosphohydrolase"/>
    <property type="match status" value="1"/>
</dbReference>
<keyword evidence="5 9" id="KW-0378">Hydrolase</keyword>
<accession>A0A0C1C0W9</accession>
<dbReference type="InterPro" id="IPR000086">
    <property type="entry name" value="NUDIX_hydrolase_dom"/>
</dbReference>